<keyword evidence="1" id="KW-0472">Membrane</keyword>
<dbReference type="Pfam" id="PF04020">
    <property type="entry name" value="Phage_holin_4_2"/>
    <property type="match status" value="1"/>
</dbReference>
<feature type="transmembrane region" description="Helical" evidence="1">
    <location>
        <begin position="86"/>
        <end position="109"/>
    </location>
</feature>
<feature type="transmembrane region" description="Helical" evidence="1">
    <location>
        <begin position="55"/>
        <end position="74"/>
    </location>
</feature>
<comment type="caution">
    <text evidence="2">The sequence shown here is derived from an EMBL/GenBank/DDBJ whole genome shotgun (WGS) entry which is preliminary data.</text>
</comment>
<gene>
    <name evidence="2" type="ORF">GH754_00220</name>
</gene>
<evidence type="ECO:0000313" key="3">
    <source>
        <dbReference type="Proteomes" id="UP000480185"/>
    </source>
</evidence>
<keyword evidence="3" id="KW-1185">Reference proteome</keyword>
<evidence type="ECO:0000256" key="1">
    <source>
        <dbReference type="SAM" id="Phobius"/>
    </source>
</evidence>
<dbReference type="InterPro" id="IPR007165">
    <property type="entry name" value="Phage_holin_4_2"/>
</dbReference>
<sequence>MLKNWALSIILNAVALIAVAELFDGFEIDGFVTAVLASLILSILNVIVKPILVLFTLPITVFSLGLFLFVINAITLMITQSIIGDAFIIDGFGVAILAAIVISVLNLLLQKLVADTFKKK</sequence>
<name>A0A6G1X1I8_9BACI</name>
<evidence type="ECO:0000313" key="2">
    <source>
        <dbReference type="EMBL" id="MRG84745.1"/>
    </source>
</evidence>
<keyword evidence="1" id="KW-0812">Transmembrane</keyword>
<keyword evidence="1" id="KW-1133">Transmembrane helix</keyword>
<protein>
    <recommendedName>
        <fullName evidence="4">Phage holin family protein</fullName>
    </recommendedName>
</protein>
<evidence type="ECO:0008006" key="4">
    <source>
        <dbReference type="Google" id="ProtNLM"/>
    </source>
</evidence>
<dbReference type="RefSeq" id="WP_153726726.1">
    <property type="nucleotide sequence ID" value="NZ_WJNH01000001.1"/>
</dbReference>
<organism evidence="2 3">
    <name type="scientific">Salinibacillus xinjiangensis</name>
    <dbReference type="NCBI Taxonomy" id="1229268"/>
    <lineage>
        <taxon>Bacteria</taxon>
        <taxon>Bacillati</taxon>
        <taxon>Bacillota</taxon>
        <taxon>Bacilli</taxon>
        <taxon>Bacillales</taxon>
        <taxon>Bacillaceae</taxon>
        <taxon>Salinibacillus</taxon>
    </lineage>
</organism>
<dbReference type="EMBL" id="WJNH01000001">
    <property type="protein sequence ID" value="MRG84745.1"/>
    <property type="molecule type" value="Genomic_DNA"/>
</dbReference>
<dbReference type="Proteomes" id="UP000480185">
    <property type="component" value="Unassembled WGS sequence"/>
</dbReference>
<accession>A0A6G1X1I8</accession>
<feature type="transmembrane region" description="Helical" evidence="1">
    <location>
        <begin position="30"/>
        <end position="48"/>
    </location>
</feature>
<proteinExistence type="predicted"/>
<dbReference type="OrthoDB" id="7205479at2"/>
<dbReference type="PANTHER" id="PTHR37309">
    <property type="entry name" value="SLR0284 PROTEIN"/>
    <property type="match status" value="1"/>
</dbReference>
<dbReference type="AlphaFoldDB" id="A0A6G1X1I8"/>
<reference evidence="2 3" key="1">
    <citation type="submission" date="2019-11" db="EMBL/GenBank/DDBJ databases">
        <authorList>
            <person name="Li J."/>
        </authorList>
    </citation>
    <scope>NUCLEOTIDE SEQUENCE [LARGE SCALE GENOMIC DNA]</scope>
    <source>
        <strain evidence="2 3">J4</strain>
    </source>
</reference>
<dbReference type="PANTHER" id="PTHR37309:SF1">
    <property type="entry name" value="SLR0284 PROTEIN"/>
    <property type="match status" value="1"/>
</dbReference>